<accession>R2XMC9</accession>
<evidence type="ECO:0000256" key="6">
    <source>
        <dbReference type="ARBA" id="ARBA00022989"/>
    </source>
</evidence>
<feature type="transmembrane region" description="Helical" evidence="8">
    <location>
        <begin position="277"/>
        <end position="298"/>
    </location>
</feature>
<evidence type="ECO:0000256" key="8">
    <source>
        <dbReference type="SAM" id="Phobius"/>
    </source>
</evidence>
<dbReference type="Pfam" id="PF01032">
    <property type="entry name" value="FecCD"/>
    <property type="match status" value="1"/>
</dbReference>
<dbReference type="EMBL" id="AJDQ01000007">
    <property type="protein sequence ID" value="EOI56039.1"/>
    <property type="molecule type" value="Genomic_DNA"/>
</dbReference>
<feature type="transmembrane region" description="Helical" evidence="8">
    <location>
        <begin position="55"/>
        <end position="75"/>
    </location>
</feature>
<dbReference type="GO" id="GO:0005886">
    <property type="term" value="C:plasma membrane"/>
    <property type="evidence" value="ECO:0007669"/>
    <property type="project" value="UniProtKB-SubCell"/>
</dbReference>
<dbReference type="SUPFAM" id="SSF81345">
    <property type="entry name" value="ABC transporter involved in vitamin B12 uptake, BtuC"/>
    <property type="match status" value="1"/>
</dbReference>
<dbReference type="CDD" id="cd06550">
    <property type="entry name" value="TM_ABC_iron-siderophores_like"/>
    <property type="match status" value="1"/>
</dbReference>
<dbReference type="PANTHER" id="PTHR30472:SF64">
    <property type="entry name" value="IRON(3+)-HYDROXAMATE IMPORT SYSTEM PERMEASE PROTEIN FHUG"/>
    <property type="match status" value="1"/>
</dbReference>
<proteinExistence type="inferred from homology"/>
<evidence type="ECO:0000313" key="12">
    <source>
        <dbReference type="Proteomes" id="UP000014160"/>
    </source>
</evidence>
<reference evidence="9 11" key="1">
    <citation type="submission" date="2013-02" db="EMBL/GenBank/DDBJ databases">
        <title>The Genome Sequence of Enterococcus gilvus ATCC BAA-350.</title>
        <authorList>
            <consortium name="The Broad Institute Genome Sequencing Platform"/>
            <consortium name="The Broad Institute Genome Sequencing Center for Infectious Disease"/>
            <person name="Earl A.M."/>
            <person name="Gilmore M.S."/>
            <person name="Lebreton F."/>
            <person name="Walker B."/>
            <person name="Young S.K."/>
            <person name="Zeng Q."/>
            <person name="Gargeya S."/>
            <person name="Fitzgerald M."/>
            <person name="Haas B."/>
            <person name="Abouelleil A."/>
            <person name="Alvarado L."/>
            <person name="Arachchi H.M."/>
            <person name="Berlin A.M."/>
            <person name="Chapman S.B."/>
            <person name="Dewar J."/>
            <person name="Goldberg J."/>
            <person name="Griggs A."/>
            <person name="Gujja S."/>
            <person name="Hansen M."/>
            <person name="Howarth C."/>
            <person name="Imamovic A."/>
            <person name="Larimer J."/>
            <person name="McCowan C."/>
            <person name="Murphy C."/>
            <person name="Neiman D."/>
            <person name="Pearson M."/>
            <person name="Priest M."/>
            <person name="Roberts A."/>
            <person name="Saif S."/>
            <person name="Shea T."/>
            <person name="Sisk P."/>
            <person name="Sykes S."/>
            <person name="Wortman J."/>
            <person name="Nusbaum C."/>
            <person name="Birren B."/>
        </authorList>
    </citation>
    <scope>NUCLEOTIDE SEQUENCE [LARGE SCALE GENOMIC DNA]</scope>
    <source>
        <strain evidence="9 11">ATCC BAA-350</strain>
    </source>
</reference>
<feature type="transmembrane region" description="Helical" evidence="8">
    <location>
        <begin position="145"/>
        <end position="167"/>
    </location>
</feature>
<dbReference type="RefSeq" id="WP_010780337.1">
    <property type="nucleotide sequence ID" value="NZ_ASWH01000001.1"/>
</dbReference>
<keyword evidence="4" id="KW-1003">Cell membrane</keyword>
<evidence type="ECO:0000256" key="3">
    <source>
        <dbReference type="ARBA" id="ARBA00022448"/>
    </source>
</evidence>
<dbReference type="GO" id="GO:0022857">
    <property type="term" value="F:transmembrane transporter activity"/>
    <property type="evidence" value="ECO:0007669"/>
    <property type="project" value="InterPro"/>
</dbReference>
<evidence type="ECO:0000313" key="9">
    <source>
        <dbReference type="EMBL" id="EOI56039.1"/>
    </source>
</evidence>
<dbReference type="AlphaFoldDB" id="R2XMC9"/>
<dbReference type="Proteomes" id="UP000013750">
    <property type="component" value="Unassembled WGS sequence"/>
</dbReference>
<dbReference type="PANTHER" id="PTHR30472">
    <property type="entry name" value="FERRIC ENTEROBACTIN TRANSPORT SYSTEM PERMEASE PROTEIN"/>
    <property type="match status" value="1"/>
</dbReference>
<protein>
    <recommendedName>
        <fullName evidence="13">Ferrichrome transport system permease FhuG</fullName>
    </recommendedName>
</protein>
<keyword evidence="7 8" id="KW-0472">Membrane</keyword>
<evidence type="ECO:0000256" key="2">
    <source>
        <dbReference type="ARBA" id="ARBA00007935"/>
    </source>
</evidence>
<feature type="transmembrane region" description="Helical" evidence="8">
    <location>
        <begin position="187"/>
        <end position="207"/>
    </location>
</feature>
<dbReference type="PATRIC" id="fig|1158614.3.peg.1946"/>
<keyword evidence="12" id="KW-1185">Reference proteome</keyword>
<keyword evidence="3" id="KW-0813">Transport</keyword>
<evidence type="ECO:0000313" key="10">
    <source>
        <dbReference type="EMBL" id="EOW82711.1"/>
    </source>
</evidence>
<reference evidence="10 12" key="2">
    <citation type="submission" date="2013-03" db="EMBL/GenBank/DDBJ databases">
        <title>The Genome Sequence of Enterococcus gilvus ATCC BAA-350 (PacBio/Illumina hybrid assembly).</title>
        <authorList>
            <consortium name="The Broad Institute Genomics Platform"/>
            <consortium name="The Broad Institute Genome Sequencing Center for Infectious Disease"/>
            <person name="Earl A."/>
            <person name="Russ C."/>
            <person name="Gilmore M."/>
            <person name="Surin D."/>
            <person name="Walker B."/>
            <person name="Young S."/>
            <person name="Zeng Q."/>
            <person name="Gargeya S."/>
            <person name="Fitzgerald M."/>
            <person name="Haas B."/>
            <person name="Abouelleil A."/>
            <person name="Allen A.W."/>
            <person name="Alvarado L."/>
            <person name="Arachchi H.M."/>
            <person name="Berlin A.M."/>
            <person name="Chapman S.B."/>
            <person name="Gainer-Dewar J."/>
            <person name="Goldberg J."/>
            <person name="Griggs A."/>
            <person name="Gujja S."/>
            <person name="Hansen M."/>
            <person name="Howarth C."/>
            <person name="Imamovic A."/>
            <person name="Ireland A."/>
            <person name="Larimer J."/>
            <person name="McCowan C."/>
            <person name="Murphy C."/>
            <person name="Pearson M."/>
            <person name="Poon T.W."/>
            <person name="Priest M."/>
            <person name="Roberts A."/>
            <person name="Saif S."/>
            <person name="Shea T."/>
            <person name="Sisk P."/>
            <person name="Sykes S."/>
            <person name="Wortman J."/>
            <person name="Nusbaum C."/>
            <person name="Birren B."/>
        </authorList>
    </citation>
    <scope>NUCLEOTIDE SEQUENCE [LARGE SCALE GENOMIC DNA]</scope>
    <source>
        <strain evidence="10 12">ATCC BAA-350</strain>
    </source>
</reference>
<evidence type="ECO:0008006" key="13">
    <source>
        <dbReference type="Google" id="ProtNLM"/>
    </source>
</evidence>
<dbReference type="FunFam" id="1.10.3470.10:FF:000001">
    <property type="entry name" value="Vitamin B12 ABC transporter permease BtuC"/>
    <property type="match status" value="1"/>
</dbReference>
<feature type="transmembrane region" description="Helical" evidence="8">
    <location>
        <begin position="234"/>
        <end position="265"/>
    </location>
</feature>
<sequence length="327" mass="35173">MRKRIGWLSLFLLLVTGIVLSLVVGTIPLTVTDLLQAFQGTASPSRQLIIFDFRFPRLLVSILAGMGLAVSGYIFQTITHNELADPGILGINAGAGLTVLIYLGFFATGESRWYLPVIACGGSFLATALVYYFGRQSERVTPNRLLLSGVAVNAGISALTVIGTIRVSKDNYQFVTAWLAGTIWGTTWHHVFLLLPWLIILIPLILLKGRSLEVLELGDDIAVGLGVKLKRTQLFFLVCGVCLAAVSVSVAGSISFIGLIAPHIARQLTGRKNNQTLMMAALIGGILLLFSDVLARVLLPNGEMAAGIIVSLIGAPYFIIQLLKKSK</sequence>
<comment type="subcellular location">
    <subcellularLocation>
        <location evidence="1">Cell membrane</location>
        <topology evidence="1">Multi-pass membrane protein</topology>
    </subcellularLocation>
</comment>
<organism evidence="9 11">
    <name type="scientific">Enterococcus gilvus ATCC BAA-350</name>
    <dbReference type="NCBI Taxonomy" id="1158614"/>
    <lineage>
        <taxon>Bacteria</taxon>
        <taxon>Bacillati</taxon>
        <taxon>Bacillota</taxon>
        <taxon>Bacilli</taxon>
        <taxon>Lactobacillales</taxon>
        <taxon>Enterococcaceae</taxon>
        <taxon>Enterococcus</taxon>
    </lineage>
</organism>
<gene>
    <name evidence="10" type="ORF">I592_02031</name>
    <name evidence="9" type="ORF">UKC_01936</name>
</gene>
<evidence type="ECO:0000256" key="4">
    <source>
        <dbReference type="ARBA" id="ARBA00022475"/>
    </source>
</evidence>
<dbReference type="eggNOG" id="COG0609">
    <property type="taxonomic scope" value="Bacteria"/>
</dbReference>
<evidence type="ECO:0000256" key="1">
    <source>
        <dbReference type="ARBA" id="ARBA00004651"/>
    </source>
</evidence>
<dbReference type="EMBL" id="ASWH01000001">
    <property type="protein sequence ID" value="EOW82711.1"/>
    <property type="molecule type" value="Genomic_DNA"/>
</dbReference>
<dbReference type="InterPro" id="IPR037294">
    <property type="entry name" value="ABC_BtuC-like"/>
</dbReference>
<keyword evidence="6 8" id="KW-1133">Transmembrane helix</keyword>
<dbReference type="InterPro" id="IPR000522">
    <property type="entry name" value="ABC_transptr_permease_BtuC"/>
</dbReference>
<dbReference type="Gene3D" id="1.10.3470.10">
    <property type="entry name" value="ABC transporter involved in vitamin B12 uptake, BtuC"/>
    <property type="match status" value="1"/>
</dbReference>
<evidence type="ECO:0000313" key="11">
    <source>
        <dbReference type="Proteomes" id="UP000013750"/>
    </source>
</evidence>
<name>R2XMC9_9ENTE</name>
<dbReference type="OrthoDB" id="9811721at2"/>
<feature type="transmembrane region" description="Helical" evidence="8">
    <location>
        <begin position="305"/>
        <end position="323"/>
    </location>
</feature>
<feature type="transmembrane region" description="Helical" evidence="8">
    <location>
        <begin position="87"/>
        <end position="107"/>
    </location>
</feature>
<comment type="similarity">
    <text evidence="2">Belongs to the binding-protein-dependent transport system permease family. FecCD subfamily.</text>
</comment>
<feature type="transmembrane region" description="Helical" evidence="8">
    <location>
        <begin position="113"/>
        <end position="133"/>
    </location>
</feature>
<dbReference type="GO" id="GO:0033214">
    <property type="term" value="P:siderophore-iron import into cell"/>
    <property type="evidence" value="ECO:0007669"/>
    <property type="project" value="TreeGrafter"/>
</dbReference>
<keyword evidence="5 8" id="KW-0812">Transmembrane</keyword>
<evidence type="ECO:0000256" key="5">
    <source>
        <dbReference type="ARBA" id="ARBA00022692"/>
    </source>
</evidence>
<comment type="caution">
    <text evidence="9">The sequence shown here is derived from an EMBL/GenBank/DDBJ whole genome shotgun (WGS) entry which is preliminary data.</text>
</comment>
<dbReference type="HOGENOM" id="CLU_013016_1_2_9"/>
<evidence type="ECO:0000256" key="7">
    <source>
        <dbReference type="ARBA" id="ARBA00023136"/>
    </source>
</evidence>
<dbReference type="Proteomes" id="UP000014160">
    <property type="component" value="Unassembled WGS sequence"/>
</dbReference>